<evidence type="ECO:0000256" key="9">
    <source>
        <dbReference type="SAM" id="MobiDB-lite"/>
    </source>
</evidence>
<dbReference type="GO" id="GO:0140359">
    <property type="term" value="F:ABC-type transporter activity"/>
    <property type="evidence" value="ECO:0007669"/>
    <property type="project" value="InterPro"/>
</dbReference>
<dbReference type="STRING" id="3068.D8U1J3"/>
<keyword evidence="7 10" id="KW-1133">Transmembrane helix</keyword>
<comment type="similarity">
    <text evidence="2">Belongs to the ABC transporter superfamily. ABCG family. PDR (TC 3.A.1.205) subfamily.</text>
</comment>
<feature type="transmembrane region" description="Helical" evidence="10">
    <location>
        <begin position="1259"/>
        <end position="1285"/>
    </location>
</feature>
<dbReference type="Pfam" id="PF00005">
    <property type="entry name" value="ABC_tran"/>
    <property type="match status" value="2"/>
</dbReference>
<keyword evidence="4 10" id="KW-0812">Transmembrane</keyword>
<dbReference type="Proteomes" id="UP000001058">
    <property type="component" value="Unassembled WGS sequence"/>
</dbReference>
<dbReference type="GO" id="GO:0016887">
    <property type="term" value="F:ATP hydrolysis activity"/>
    <property type="evidence" value="ECO:0007669"/>
    <property type="project" value="InterPro"/>
</dbReference>
<feature type="region of interest" description="Disordered" evidence="9">
    <location>
        <begin position="855"/>
        <end position="925"/>
    </location>
</feature>
<dbReference type="InterPro" id="IPR013581">
    <property type="entry name" value="PDR_assoc"/>
</dbReference>
<sequence>MRRVDTAAVLAAVQGTASSASSADSHLAFLQRLSERLQRVGLSFPGVEVRWQDLQAEVEVPSHGPRTHTVLSALLAGLDSALIAPMKSVMAYGSGSGARVGAGPKSRVVLDAGSGRLTPGRMCLLLGPPGAGKTTLLRILAGQALPAAGKEGAGGGGDGGGGGGGRRTTGGLHVGGKLLYNGLIPGSDFTVERSASYISQHDLHIGEMTVEETLMFAAECLGPGLNKGKRRERKGKVSRKVTKTHLYTKTHNSTKILLHPYENPINPCQRMGTLNKGNAAYYLQKYVDIHTCAELHDLLLDRERAAGISPDPDLDLLWSTAYGPHGHTLMVEPPRDTPQPPPHKYAHIHTHIHTHTLTHSSPPPSSPGEMAVGFAQVMMLDEVTNGLDSNSAFAIIKSLRNICQYAQATMLVSLLQPSPEVYDCFDDVMLLSGGRLVFLGPRAEVAPFFARLGLAPPPTKTEPDFLQEVTATPEYQLKYRVQGGRAESCGQKWLSPRRLRQEFDRSPPGQQLAHELAVPPYNHELQDMVLHKECYALSPLRMWMVVAARELLLFLRNRLFFVAGAVQILFTAFLVSTTFIRLSKSTFNDANLHMSVAFFSLMTMLMRLAVFFKQRDHRSYSPLVYAVSCFVMRLPELLVQSSLWCLMVYFSTGFVEDAGRFFIFWLNLVVAGLYSVSVFQLLGAVTRHEVIAQVCVRHNTAWHKMHASLIVSVRHGSIPPWWIWFYWCNPMAWALRSMVINELTAAPWGTPAVDFGRPDITIGQYSLLARGFYTEWRWVWAGIGTVMGLSLVLLVLQVVALNVASAPSTYRPPLDEEEEEEEAKLRRQDDNDNYQSPYNDQQELELAAGQVAAVNGRNGNDNNVTNGNNNQKNEPIHIRICVKSTYGPQRSSPAESNGGDANGETANNSDGCGANGNGNGNGHTKDLEALEVHRTTHGSNLSFSPVVMTFKGINYFVPEPKGKGELQLLRDVGGVFLPGVLTSLMGASGAGKTTLMDVLAGRKTGGRQEGEQLVNGAPKRMAAFARVMGYVEQFDAHNPQATVEEALLFSARLRVPPGVLSYTSSGGSRTAIRAHVAEVMEVVELGPLARHAVGAGGAVGGGLSTEARKRLTIACELVANPSIMFLDEPTTGLDARAAGMVMRAVRNTVATGRTVVCTIHQPNREIMDYFDELLLLKPGGRVIFNGPVGRPNQSELIAYLESIPGVPRSSLLGVLDIMGALFSTALFLAMTNCLTIMPVTMSERAVFYRERASGMYSSVVFAAAQGLAEFPYLFVQSVVYVIIVYCTTQFEFDSSKALWFWLFIWLNLLCFTYLGMGCMNLTPNMPACVAMTSFAVLLWMLFCGFLIYKDDIKPWWLWAYYFNPATYSIYGCIVTQLGDVTDEQIAIGQDKYMSVADFVDTTFGYKWVLGWGVGWGGCW</sequence>
<dbReference type="GeneID" id="9627468"/>
<keyword evidence="6" id="KW-0067">ATP-binding</keyword>
<dbReference type="SMART" id="SM00382">
    <property type="entry name" value="AAA"/>
    <property type="match status" value="2"/>
</dbReference>
<evidence type="ECO:0000313" key="13">
    <source>
        <dbReference type="Proteomes" id="UP000001058"/>
    </source>
</evidence>
<dbReference type="PANTHER" id="PTHR19241">
    <property type="entry name" value="ATP-BINDING CASSETTE TRANSPORTER"/>
    <property type="match status" value="1"/>
</dbReference>
<dbReference type="Pfam" id="PF01061">
    <property type="entry name" value="ABC2_membrane"/>
    <property type="match status" value="2"/>
</dbReference>
<accession>D8U1J3</accession>
<evidence type="ECO:0000256" key="8">
    <source>
        <dbReference type="ARBA" id="ARBA00023136"/>
    </source>
</evidence>
<dbReference type="Gene3D" id="3.40.50.300">
    <property type="entry name" value="P-loop containing nucleotide triphosphate hydrolases"/>
    <property type="match status" value="3"/>
</dbReference>
<dbReference type="InterPro" id="IPR003593">
    <property type="entry name" value="AAA+_ATPase"/>
</dbReference>
<dbReference type="Pfam" id="PF08370">
    <property type="entry name" value="PDR_assoc"/>
    <property type="match status" value="1"/>
</dbReference>
<feature type="transmembrane region" description="Helical" evidence="10">
    <location>
        <begin position="1217"/>
        <end position="1239"/>
    </location>
</feature>
<evidence type="ECO:0000259" key="11">
    <source>
        <dbReference type="PROSITE" id="PS50893"/>
    </source>
</evidence>
<dbReference type="GO" id="GO:0016020">
    <property type="term" value="C:membrane"/>
    <property type="evidence" value="ECO:0007669"/>
    <property type="project" value="UniProtKB-SubCell"/>
</dbReference>
<dbReference type="KEGG" id="vcn:VOLCADRAFT_93195"/>
<evidence type="ECO:0000256" key="7">
    <source>
        <dbReference type="ARBA" id="ARBA00022989"/>
    </source>
</evidence>
<feature type="region of interest" description="Disordered" evidence="9">
    <location>
        <begin position="808"/>
        <end position="837"/>
    </location>
</feature>
<keyword evidence="13" id="KW-1185">Reference proteome</keyword>
<comment type="subcellular location">
    <subcellularLocation>
        <location evidence="1">Membrane</location>
        <topology evidence="1">Multi-pass membrane protein</topology>
    </subcellularLocation>
</comment>
<dbReference type="InterPro" id="IPR027417">
    <property type="entry name" value="P-loop_NTPase"/>
</dbReference>
<keyword evidence="5" id="KW-0547">Nucleotide-binding</keyword>
<proteinExistence type="inferred from homology"/>
<feature type="transmembrane region" description="Helical" evidence="10">
    <location>
        <begin position="1297"/>
        <end position="1316"/>
    </location>
</feature>
<dbReference type="GO" id="GO:0071944">
    <property type="term" value="C:cell periphery"/>
    <property type="evidence" value="ECO:0007669"/>
    <property type="project" value="UniProtKB-ARBA"/>
</dbReference>
<gene>
    <name evidence="12" type="ORF">VOLCADRAFT_93195</name>
</gene>
<name>D8U1J3_VOLCA</name>
<evidence type="ECO:0000256" key="3">
    <source>
        <dbReference type="ARBA" id="ARBA00022448"/>
    </source>
</evidence>
<feature type="domain" description="ABC transporter" evidence="11">
    <location>
        <begin position="84"/>
        <end position="458"/>
    </location>
</feature>
<dbReference type="InterPro" id="IPR013525">
    <property type="entry name" value="ABC2_TM"/>
</dbReference>
<dbReference type="InterPro" id="IPR003439">
    <property type="entry name" value="ABC_transporter-like_ATP-bd"/>
</dbReference>
<feature type="transmembrane region" description="Helical" evidence="10">
    <location>
        <begin position="559"/>
        <end position="580"/>
    </location>
</feature>
<evidence type="ECO:0000313" key="12">
    <source>
        <dbReference type="EMBL" id="EFJ46421.1"/>
    </source>
</evidence>
<feature type="transmembrane region" description="Helical" evidence="10">
    <location>
        <begin position="1328"/>
        <end position="1348"/>
    </location>
</feature>
<reference evidence="12 13" key="1">
    <citation type="journal article" date="2010" name="Science">
        <title>Genomic analysis of organismal complexity in the multicellular green alga Volvox carteri.</title>
        <authorList>
            <person name="Prochnik S.E."/>
            <person name="Umen J."/>
            <person name="Nedelcu A.M."/>
            <person name="Hallmann A."/>
            <person name="Miller S.M."/>
            <person name="Nishii I."/>
            <person name="Ferris P."/>
            <person name="Kuo A."/>
            <person name="Mitros T."/>
            <person name="Fritz-Laylin L.K."/>
            <person name="Hellsten U."/>
            <person name="Chapman J."/>
            <person name="Simakov O."/>
            <person name="Rensing S.A."/>
            <person name="Terry A."/>
            <person name="Pangilinan J."/>
            <person name="Kapitonov V."/>
            <person name="Jurka J."/>
            <person name="Salamov A."/>
            <person name="Shapiro H."/>
            <person name="Schmutz J."/>
            <person name="Grimwood J."/>
            <person name="Lindquist E."/>
            <person name="Lucas S."/>
            <person name="Grigoriev I.V."/>
            <person name="Schmitt R."/>
            <person name="Kirk D."/>
            <person name="Rokhsar D.S."/>
        </authorList>
    </citation>
    <scope>NUCLEOTIDE SEQUENCE [LARGE SCALE GENOMIC DNA]</scope>
    <source>
        <strain evidence="13">f. Nagariensis / Eve</strain>
    </source>
</reference>
<keyword evidence="8 10" id="KW-0472">Membrane</keyword>
<dbReference type="PROSITE" id="PS50893">
    <property type="entry name" value="ABC_TRANSPORTER_2"/>
    <property type="match status" value="2"/>
</dbReference>
<dbReference type="RefSeq" id="XP_002952574.1">
    <property type="nucleotide sequence ID" value="XM_002952528.1"/>
</dbReference>
<evidence type="ECO:0000256" key="1">
    <source>
        <dbReference type="ARBA" id="ARBA00004141"/>
    </source>
</evidence>
<feature type="domain" description="ABC transporter" evidence="11">
    <location>
        <begin position="948"/>
        <end position="1203"/>
    </location>
</feature>
<keyword evidence="3" id="KW-0813">Transport</keyword>
<evidence type="ECO:0000256" key="6">
    <source>
        <dbReference type="ARBA" id="ARBA00022840"/>
    </source>
</evidence>
<evidence type="ECO:0000256" key="10">
    <source>
        <dbReference type="SAM" id="Phobius"/>
    </source>
</evidence>
<dbReference type="EMBL" id="GL378351">
    <property type="protein sequence ID" value="EFJ46421.1"/>
    <property type="molecule type" value="Genomic_DNA"/>
</dbReference>
<evidence type="ECO:0000256" key="4">
    <source>
        <dbReference type="ARBA" id="ARBA00022692"/>
    </source>
</evidence>
<dbReference type="eggNOG" id="KOG0065">
    <property type="taxonomic scope" value="Eukaryota"/>
</dbReference>
<organism evidence="13">
    <name type="scientific">Volvox carteri f. nagariensis</name>
    <dbReference type="NCBI Taxonomy" id="3068"/>
    <lineage>
        <taxon>Eukaryota</taxon>
        <taxon>Viridiplantae</taxon>
        <taxon>Chlorophyta</taxon>
        <taxon>core chlorophytes</taxon>
        <taxon>Chlorophyceae</taxon>
        <taxon>CS clade</taxon>
        <taxon>Chlamydomonadales</taxon>
        <taxon>Volvocaceae</taxon>
        <taxon>Volvox</taxon>
    </lineage>
</organism>
<feature type="compositionally biased region" description="Polar residues" evidence="9">
    <location>
        <begin position="886"/>
        <end position="895"/>
    </location>
</feature>
<feature type="transmembrane region" description="Helical" evidence="10">
    <location>
        <begin position="662"/>
        <end position="682"/>
    </location>
</feature>
<dbReference type="OrthoDB" id="66620at2759"/>
<feature type="transmembrane region" description="Helical" evidence="10">
    <location>
        <begin position="592"/>
        <end position="612"/>
    </location>
</feature>
<protein>
    <recommendedName>
        <fullName evidence="11">ABC transporter domain-containing protein</fullName>
    </recommendedName>
</protein>
<dbReference type="GO" id="GO:0005524">
    <property type="term" value="F:ATP binding"/>
    <property type="evidence" value="ECO:0007669"/>
    <property type="project" value="UniProtKB-KW"/>
</dbReference>
<dbReference type="SUPFAM" id="SSF52540">
    <property type="entry name" value="P-loop containing nucleoside triphosphate hydrolases"/>
    <property type="match status" value="2"/>
</dbReference>
<evidence type="ECO:0000256" key="5">
    <source>
        <dbReference type="ARBA" id="ARBA00022741"/>
    </source>
</evidence>
<evidence type="ECO:0000256" key="2">
    <source>
        <dbReference type="ARBA" id="ARBA00006012"/>
    </source>
</evidence>
<feature type="transmembrane region" description="Helical" evidence="10">
    <location>
        <begin position="778"/>
        <end position="801"/>
    </location>
</feature>
<dbReference type="InParanoid" id="D8U1J3"/>
<feature type="compositionally biased region" description="Low complexity" evidence="9">
    <location>
        <begin position="855"/>
        <end position="873"/>
    </location>
</feature>